<dbReference type="InterPro" id="IPR036390">
    <property type="entry name" value="WH_DNA-bd_sf"/>
</dbReference>
<evidence type="ECO:0000256" key="4">
    <source>
        <dbReference type="ARBA" id="ARBA00023163"/>
    </source>
</evidence>
<keyword evidence="4" id="KW-0804">Transcription</keyword>
<dbReference type="InterPro" id="IPR036388">
    <property type="entry name" value="WH-like_DNA-bd_sf"/>
</dbReference>
<name>A0AAW0ED92_9AGAR</name>
<protein>
    <submittedName>
        <fullName evidence="7">DNA-directed RNA polymerase III subunit rpc6</fullName>
    </submittedName>
</protein>
<dbReference type="Gene3D" id="1.10.10.10">
    <property type="entry name" value="Winged helix-like DNA-binding domain superfamily/Winged helix DNA-binding domain"/>
    <property type="match status" value="1"/>
</dbReference>
<keyword evidence="8" id="KW-1185">Reference proteome</keyword>
<dbReference type="GO" id="GO:0006383">
    <property type="term" value="P:transcription by RNA polymerase III"/>
    <property type="evidence" value="ECO:0007669"/>
    <property type="project" value="InterPro"/>
</dbReference>
<accession>A0AAW0ED92</accession>
<comment type="subcellular location">
    <subcellularLocation>
        <location evidence="1">Nucleus</location>
    </subcellularLocation>
</comment>
<organism evidence="7 8">
    <name type="scientific">Favolaschia claudopus</name>
    <dbReference type="NCBI Taxonomy" id="2862362"/>
    <lineage>
        <taxon>Eukaryota</taxon>
        <taxon>Fungi</taxon>
        <taxon>Dikarya</taxon>
        <taxon>Basidiomycota</taxon>
        <taxon>Agaricomycotina</taxon>
        <taxon>Agaricomycetes</taxon>
        <taxon>Agaricomycetidae</taxon>
        <taxon>Agaricales</taxon>
        <taxon>Marasmiineae</taxon>
        <taxon>Mycenaceae</taxon>
        <taxon>Favolaschia</taxon>
    </lineage>
</organism>
<sequence>MVERVCDTRCDPSRLAPDPDHENMSRRISELETKLHQAALSASKHEITSKQAESIIPDQKARQNALNFLLGVGLFKSLKDAKGNVIFRAVTKGELEQTKDLTGEESLVLGHIKSAHNEGIWTKHLKTKTNLHQTIIDRCLKTLTQKKLIKRVPSVQHPTRKIYMLENIEPSISLTGGPWYSESELDMGFIETISQACLKFIRDVSFPKQHKEGQEGAIYAISNAPRYPTAAQVHNTLRQARLTETELAVEHVEMLLEVLVLDGELEKLPAFGVQLWDSTAVEDGDQSGEEEKAPKKKKKRRRSPSSSEDEVKKKPKAKKKRVRAESDDEDSDEGASRKKSKKRRKGDSDSDSDSDAPKKKKKKKKRDESEDDESDNESDDAASRKKKKKKKKKPDSDDESESEDTSSRKKKKRRKIKQESSESESESDNHRARSRGKALKRSPSPFQSYSFDDQYVGGVVYRAVNQKNINLGWTEAPCSRCQSFQFCKEGGPVNPKECVYYTDWLVAGTIAFDDES</sequence>
<dbReference type="Pfam" id="PF05158">
    <property type="entry name" value="RNA_pol_Rpc34"/>
    <property type="match status" value="2"/>
</dbReference>
<dbReference type="FunFam" id="1.10.10.10:FF:000116">
    <property type="entry name" value="DNA-directed RNA polymerase III subunit RPC6"/>
    <property type="match status" value="1"/>
</dbReference>
<dbReference type="PANTHER" id="PTHR12780">
    <property type="entry name" value="RNA POLYMERASE III DNA DIRECTED , 39KD SUBUNIT-RELATED"/>
    <property type="match status" value="1"/>
</dbReference>
<evidence type="ECO:0000256" key="6">
    <source>
        <dbReference type="SAM" id="MobiDB-lite"/>
    </source>
</evidence>
<dbReference type="GO" id="GO:0005654">
    <property type="term" value="C:nucleoplasm"/>
    <property type="evidence" value="ECO:0007669"/>
    <property type="project" value="UniProtKB-ARBA"/>
</dbReference>
<evidence type="ECO:0000313" key="8">
    <source>
        <dbReference type="Proteomes" id="UP001362999"/>
    </source>
</evidence>
<dbReference type="GO" id="GO:0005666">
    <property type="term" value="C:RNA polymerase III complex"/>
    <property type="evidence" value="ECO:0007669"/>
    <property type="project" value="InterPro"/>
</dbReference>
<reference evidence="7 8" key="1">
    <citation type="journal article" date="2024" name="J Genomics">
        <title>Draft genome sequencing and assembly of Favolaschia claudopus CIRM-BRFM 2984 isolated from oak limbs.</title>
        <authorList>
            <person name="Navarro D."/>
            <person name="Drula E."/>
            <person name="Chaduli D."/>
            <person name="Cazenave R."/>
            <person name="Ahrendt S."/>
            <person name="Wang J."/>
            <person name="Lipzen A."/>
            <person name="Daum C."/>
            <person name="Barry K."/>
            <person name="Grigoriev I.V."/>
            <person name="Favel A."/>
            <person name="Rosso M.N."/>
            <person name="Martin F."/>
        </authorList>
    </citation>
    <scope>NUCLEOTIDE SEQUENCE [LARGE SCALE GENOMIC DNA]</scope>
    <source>
        <strain evidence="7 8">CIRM-BRFM 2984</strain>
    </source>
</reference>
<proteinExistence type="inferred from homology"/>
<comment type="similarity">
    <text evidence="2">Belongs to the eukaryotic RPC34/RPC39 RNA polymerase subunit family.</text>
</comment>
<evidence type="ECO:0000313" key="7">
    <source>
        <dbReference type="EMBL" id="KAK7061534.1"/>
    </source>
</evidence>
<feature type="compositionally biased region" description="Basic residues" evidence="6">
    <location>
        <begin position="294"/>
        <end position="303"/>
    </location>
</feature>
<gene>
    <name evidence="7" type="ORF">R3P38DRAFT_660834</name>
</gene>
<feature type="compositionally biased region" description="Basic residues" evidence="6">
    <location>
        <begin position="384"/>
        <end position="393"/>
    </location>
</feature>
<dbReference type="GO" id="GO:0005737">
    <property type="term" value="C:cytoplasm"/>
    <property type="evidence" value="ECO:0007669"/>
    <property type="project" value="UniProtKB-ARBA"/>
</dbReference>
<feature type="compositionally biased region" description="Acidic residues" evidence="6">
    <location>
        <begin position="369"/>
        <end position="380"/>
    </location>
</feature>
<comment type="caution">
    <text evidence="7">The sequence shown here is derived from an EMBL/GenBank/DDBJ whole genome shotgun (WGS) entry which is preliminary data.</text>
</comment>
<evidence type="ECO:0000256" key="3">
    <source>
        <dbReference type="ARBA" id="ARBA00022478"/>
    </source>
</evidence>
<feature type="region of interest" description="Disordered" evidence="6">
    <location>
        <begin position="282"/>
        <end position="449"/>
    </location>
</feature>
<feature type="compositionally biased region" description="Basic residues" evidence="6">
    <location>
        <begin position="313"/>
        <end position="322"/>
    </location>
</feature>
<dbReference type="AlphaFoldDB" id="A0AAW0ED92"/>
<keyword evidence="3 7" id="KW-0240">DNA-directed RNA polymerase</keyword>
<evidence type="ECO:0000256" key="1">
    <source>
        <dbReference type="ARBA" id="ARBA00004123"/>
    </source>
</evidence>
<dbReference type="Proteomes" id="UP001362999">
    <property type="component" value="Unassembled WGS sequence"/>
</dbReference>
<dbReference type="InterPro" id="IPR007832">
    <property type="entry name" value="RNA_pol_Rpc34"/>
</dbReference>
<dbReference type="SUPFAM" id="SSF46785">
    <property type="entry name" value="Winged helix' DNA-binding domain"/>
    <property type="match status" value="1"/>
</dbReference>
<evidence type="ECO:0000256" key="2">
    <source>
        <dbReference type="ARBA" id="ARBA00011038"/>
    </source>
</evidence>
<dbReference type="EMBL" id="JAWWNJ010000002">
    <property type="protein sequence ID" value="KAK7061534.1"/>
    <property type="molecule type" value="Genomic_DNA"/>
</dbReference>
<evidence type="ECO:0000256" key="5">
    <source>
        <dbReference type="ARBA" id="ARBA00023242"/>
    </source>
</evidence>
<dbReference type="InterPro" id="IPR016049">
    <property type="entry name" value="RNA_pol_Rpc34-like"/>
</dbReference>
<feature type="region of interest" description="Disordered" evidence="6">
    <location>
        <begin position="1"/>
        <end position="23"/>
    </location>
</feature>
<keyword evidence="5" id="KW-0539">Nucleus</keyword>